<evidence type="ECO:0000256" key="1">
    <source>
        <dbReference type="ARBA" id="ARBA00000085"/>
    </source>
</evidence>
<organism evidence="18 19">
    <name type="scientific">Cyclonatronum proteinivorum</name>
    <dbReference type="NCBI Taxonomy" id="1457365"/>
    <lineage>
        <taxon>Bacteria</taxon>
        <taxon>Pseudomonadati</taxon>
        <taxon>Balneolota</taxon>
        <taxon>Balneolia</taxon>
        <taxon>Balneolales</taxon>
        <taxon>Cyclonatronaceae</taxon>
        <taxon>Cyclonatronum</taxon>
    </lineage>
</organism>
<keyword evidence="10" id="KW-0902">Two-component regulatory system</keyword>
<dbReference type="OrthoDB" id="9781208at2"/>
<dbReference type="Pfam" id="PF02518">
    <property type="entry name" value="HATPase_c"/>
    <property type="match status" value="1"/>
</dbReference>
<dbReference type="InterPro" id="IPR003594">
    <property type="entry name" value="HATPase_dom"/>
</dbReference>
<keyword evidence="18" id="KW-0418">Kinase</keyword>
<evidence type="ECO:0000256" key="3">
    <source>
        <dbReference type="ARBA" id="ARBA00012438"/>
    </source>
</evidence>
<dbReference type="GO" id="GO:0005886">
    <property type="term" value="C:plasma membrane"/>
    <property type="evidence" value="ECO:0007669"/>
    <property type="project" value="UniProtKB-SubCell"/>
</dbReference>
<dbReference type="EMBL" id="CP027806">
    <property type="protein sequence ID" value="AXJ00302.1"/>
    <property type="molecule type" value="Genomic_DNA"/>
</dbReference>
<feature type="domain" description="HPt" evidence="17">
    <location>
        <begin position="587"/>
        <end position="681"/>
    </location>
</feature>
<evidence type="ECO:0000313" key="18">
    <source>
        <dbReference type="EMBL" id="AXJ00302.1"/>
    </source>
</evidence>
<dbReference type="SMART" id="SM00448">
    <property type="entry name" value="REC"/>
    <property type="match status" value="1"/>
</dbReference>
<dbReference type="Gene3D" id="1.10.287.130">
    <property type="match status" value="1"/>
</dbReference>
<evidence type="ECO:0000259" key="16">
    <source>
        <dbReference type="PROSITE" id="PS50110"/>
    </source>
</evidence>
<keyword evidence="19" id="KW-1185">Reference proteome</keyword>
<dbReference type="InterPro" id="IPR005467">
    <property type="entry name" value="His_kinase_dom"/>
</dbReference>
<dbReference type="InterPro" id="IPR001789">
    <property type="entry name" value="Sig_transdc_resp-reg_receiver"/>
</dbReference>
<dbReference type="PROSITE" id="PS50894">
    <property type="entry name" value="HPT"/>
    <property type="match status" value="1"/>
</dbReference>
<sequence length="685" mass="77831">MRYELIDHLISSLDLVAGKDIFFKELSKRLSDITDEIEFDRITLYDITYEQTSENPALGYFSQMLQWNDLGNIQEENVEASEIPVNPYFERWATLLSQNNVLYGPPDSFPEIEAEVLEAMGIKYVVIVPYLNRGQLEGFAAFERTRDKSEALWASSFHQDEFRLIGRWLFNLMKSRKQILQLENEKRLLAAQLDSKNQILANLSHEIRTPMNGIVGLAEQLEDLENDISKRSFLESIKLSSANLMEVLSDIAEFSTSEAETIQISTDQIDVRRDIKPIMELFRDKAVEKGLRFEADIDDDVPELIESDFVKIRNIIKNLTDNAIKFTSDGYVKSRLSFEQNENDHDYLILKVKDTGIGISKDKQDYVFEKYAQIEQGFTRTYSGIGLGLSIVKNTVNMLSGNIALESEPGKGCLFVIRIPVLTLKQAGTNKVSYESLENMRILVVDDHPINRKVVTTILDKWNAKYEIACNGREAVEIASKQQFDIILMDIQMPVMDGYDATVKIREVRGDQVTILALTASILKEDEKHCLEVGMNGIIRKPFFPDNLKKWLNNPNHENKEDTSDMAALNNETVTDLAYLNEISDGNKEFIDEMVNLFVDQSGGHIESLREGLRNSDYAVIAAAAHKLKPVLGYVGIDLEKSGIKQIETVSKSHGDFEMIEKLIDELEGLINKANDELNNYLAES</sequence>
<proteinExistence type="predicted"/>
<dbReference type="InterPro" id="IPR036890">
    <property type="entry name" value="HATPase_C_sf"/>
</dbReference>
<accession>A0A345UIK0</accession>
<feature type="domain" description="Histidine kinase" evidence="15">
    <location>
        <begin position="202"/>
        <end position="423"/>
    </location>
</feature>
<dbReference type="InterPro" id="IPR008207">
    <property type="entry name" value="Sig_transdc_His_kin_Hpt_dom"/>
</dbReference>
<evidence type="ECO:0000256" key="7">
    <source>
        <dbReference type="ARBA" id="ARBA00022741"/>
    </source>
</evidence>
<evidence type="ECO:0000256" key="4">
    <source>
        <dbReference type="ARBA" id="ARBA00022475"/>
    </source>
</evidence>
<dbReference type="CDD" id="cd17546">
    <property type="entry name" value="REC_hyHK_CKI1_RcsC-like"/>
    <property type="match status" value="1"/>
</dbReference>
<feature type="modified residue" description="Phosphohistidine" evidence="12">
    <location>
        <position position="626"/>
    </location>
</feature>
<dbReference type="SMART" id="SM00387">
    <property type="entry name" value="HATPase_c"/>
    <property type="match status" value="1"/>
</dbReference>
<dbReference type="InterPro" id="IPR036641">
    <property type="entry name" value="HPT_dom_sf"/>
</dbReference>
<dbReference type="PROSITE" id="PS50110">
    <property type="entry name" value="RESPONSE_REGULATORY"/>
    <property type="match status" value="1"/>
</dbReference>
<dbReference type="PROSITE" id="PS50109">
    <property type="entry name" value="HIS_KIN"/>
    <property type="match status" value="1"/>
</dbReference>
<keyword evidence="4" id="KW-1003">Cell membrane</keyword>
<keyword evidence="5 13" id="KW-0597">Phosphoprotein</keyword>
<keyword evidence="6" id="KW-0812">Transmembrane</keyword>
<evidence type="ECO:0000256" key="6">
    <source>
        <dbReference type="ARBA" id="ARBA00022692"/>
    </source>
</evidence>
<dbReference type="Proteomes" id="UP000254808">
    <property type="component" value="Chromosome"/>
</dbReference>
<evidence type="ECO:0000256" key="8">
    <source>
        <dbReference type="ARBA" id="ARBA00022840"/>
    </source>
</evidence>
<dbReference type="Gene3D" id="3.40.50.2300">
    <property type="match status" value="1"/>
</dbReference>
<dbReference type="GO" id="GO:0000155">
    <property type="term" value="F:phosphorelay sensor kinase activity"/>
    <property type="evidence" value="ECO:0007669"/>
    <property type="project" value="InterPro"/>
</dbReference>
<feature type="modified residue" description="4-aspartylphosphate" evidence="13">
    <location>
        <position position="490"/>
    </location>
</feature>
<dbReference type="SUPFAM" id="SSF55874">
    <property type="entry name" value="ATPase domain of HSP90 chaperone/DNA topoisomerase II/histidine kinase"/>
    <property type="match status" value="1"/>
</dbReference>
<dbReference type="PANTHER" id="PTHR45339:SF1">
    <property type="entry name" value="HYBRID SIGNAL TRANSDUCTION HISTIDINE KINASE J"/>
    <property type="match status" value="1"/>
</dbReference>
<feature type="coiled-coil region" evidence="14">
    <location>
        <begin position="657"/>
        <end position="684"/>
    </location>
</feature>
<feature type="domain" description="Response regulatory" evidence="16">
    <location>
        <begin position="441"/>
        <end position="556"/>
    </location>
</feature>
<keyword evidence="18" id="KW-0808">Transferase</keyword>
<evidence type="ECO:0000256" key="14">
    <source>
        <dbReference type="SAM" id="Coils"/>
    </source>
</evidence>
<feature type="coiled-coil region" evidence="14">
    <location>
        <begin position="172"/>
        <end position="199"/>
    </location>
</feature>
<dbReference type="Pfam" id="PF00512">
    <property type="entry name" value="HisKA"/>
    <property type="match status" value="1"/>
</dbReference>
<evidence type="ECO:0000256" key="13">
    <source>
        <dbReference type="PROSITE-ProRule" id="PRU00169"/>
    </source>
</evidence>
<evidence type="ECO:0000256" key="9">
    <source>
        <dbReference type="ARBA" id="ARBA00022989"/>
    </source>
</evidence>
<dbReference type="SUPFAM" id="SSF47226">
    <property type="entry name" value="Histidine-containing phosphotransfer domain, HPT domain"/>
    <property type="match status" value="1"/>
</dbReference>
<dbReference type="GO" id="GO:0005524">
    <property type="term" value="F:ATP binding"/>
    <property type="evidence" value="ECO:0007669"/>
    <property type="project" value="UniProtKB-KW"/>
</dbReference>
<dbReference type="InterPro" id="IPR004358">
    <property type="entry name" value="Sig_transdc_His_kin-like_C"/>
</dbReference>
<dbReference type="FunFam" id="3.30.565.10:FF:000010">
    <property type="entry name" value="Sensor histidine kinase RcsC"/>
    <property type="match status" value="1"/>
</dbReference>
<dbReference type="PRINTS" id="PR00344">
    <property type="entry name" value="BCTRLSENSOR"/>
</dbReference>
<dbReference type="PANTHER" id="PTHR45339">
    <property type="entry name" value="HYBRID SIGNAL TRANSDUCTION HISTIDINE KINASE J"/>
    <property type="match status" value="1"/>
</dbReference>
<dbReference type="SUPFAM" id="SSF52172">
    <property type="entry name" value="CheY-like"/>
    <property type="match status" value="1"/>
</dbReference>
<protein>
    <recommendedName>
        <fullName evidence="3">histidine kinase</fullName>
        <ecNumber evidence="3">2.7.13.3</ecNumber>
    </recommendedName>
</protein>
<name>A0A345UIK0_9BACT</name>
<evidence type="ECO:0000256" key="5">
    <source>
        <dbReference type="ARBA" id="ARBA00022553"/>
    </source>
</evidence>
<dbReference type="Gene3D" id="1.20.120.160">
    <property type="entry name" value="HPT domain"/>
    <property type="match status" value="1"/>
</dbReference>
<evidence type="ECO:0000256" key="2">
    <source>
        <dbReference type="ARBA" id="ARBA00004651"/>
    </source>
</evidence>
<dbReference type="Pfam" id="PF01627">
    <property type="entry name" value="Hpt"/>
    <property type="match status" value="1"/>
</dbReference>
<evidence type="ECO:0000259" key="15">
    <source>
        <dbReference type="PROSITE" id="PS50109"/>
    </source>
</evidence>
<dbReference type="Gene3D" id="3.30.565.10">
    <property type="entry name" value="Histidine kinase-like ATPase, C-terminal domain"/>
    <property type="match status" value="1"/>
</dbReference>
<keyword evidence="11" id="KW-0472">Membrane</keyword>
<dbReference type="EC" id="2.7.13.3" evidence="3"/>
<evidence type="ECO:0000313" key="19">
    <source>
        <dbReference type="Proteomes" id="UP000254808"/>
    </source>
</evidence>
<comment type="subcellular location">
    <subcellularLocation>
        <location evidence="2">Cell membrane</location>
        <topology evidence="2">Multi-pass membrane protein</topology>
    </subcellularLocation>
</comment>
<dbReference type="RefSeq" id="WP_114983585.1">
    <property type="nucleotide sequence ID" value="NZ_CP027806.1"/>
</dbReference>
<dbReference type="CDD" id="cd00082">
    <property type="entry name" value="HisKA"/>
    <property type="match status" value="1"/>
</dbReference>
<dbReference type="InterPro" id="IPR011006">
    <property type="entry name" value="CheY-like_superfamily"/>
</dbReference>
<keyword evidence="8" id="KW-0067">ATP-binding</keyword>
<evidence type="ECO:0000256" key="10">
    <source>
        <dbReference type="ARBA" id="ARBA00023012"/>
    </source>
</evidence>
<comment type="catalytic activity">
    <reaction evidence="1">
        <text>ATP + protein L-histidine = ADP + protein N-phospho-L-histidine.</text>
        <dbReference type="EC" id="2.7.13.3"/>
    </reaction>
</comment>
<keyword evidence="9" id="KW-1133">Transmembrane helix</keyword>
<gene>
    <name evidence="18" type="ORF">CYPRO_1032</name>
</gene>
<dbReference type="InterPro" id="IPR036097">
    <property type="entry name" value="HisK_dim/P_sf"/>
</dbReference>
<reference evidence="18 19" key="1">
    <citation type="submission" date="2018-03" db="EMBL/GenBank/DDBJ databases">
        <title>Phenotypic and genomic properties of Cyclonatronum proteinivorum gen. nov., sp. nov., a haloalkaliphilic bacteroidete from soda lakes possessing Na+-translocating rhodopsin.</title>
        <authorList>
            <person name="Toshchakov S.V."/>
            <person name="Korzhenkov A."/>
            <person name="Samarov N.I."/>
            <person name="Kublanov I.V."/>
            <person name="Muntyan M.S."/>
            <person name="Sorokin D.Y."/>
        </authorList>
    </citation>
    <scope>NUCLEOTIDE SEQUENCE [LARGE SCALE GENOMIC DNA]</scope>
    <source>
        <strain evidence="18 19">Omega</strain>
    </source>
</reference>
<dbReference type="SMART" id="SM00388">
    <property type="entry name" value="HisKA"/>
    <property type="match status" value="1"/>
</dbReference>
<dbReference type="CDD" id="cd16922">
    <property type="entry name" value="HATPase_EvgS-ArcB-TorS-like"/>
    <property type="match status" value="1"/>
</dbReference>
<dbReference type="KEGG" id="cprv:CYPRO_1032"/>
<dbReference type="Pfam" id="PF00072">
    <property type="entry name" value="Response_reg"/>
    <property type="match status" value="1"/>
</dbReference>
<keyword evidence="14" id="KW-0175">Coiled coil</keyword>
<dbReference type="AlphaFoldDB" id="A0A345UIK0"/>
<dbReference type="InterPro" id="IPR003661">
    <property type="entry name" value="HisK_dim/P_dom"/>
</dbReference>
<evidence type="ECO:0000259" key="17">
    <source>
        <dbReference type="PROSITE" id="PS50894"/>
    </source>
</evidence>
<evidence type="ECO:0000256" key="12">
    <source>
        <dbReference type="PROSITE-ProRule" id="PRU00110"/>
    </source>
</evidence>
<keyword evidence="7" id="KW-0547">Nucleotide-binding</keyword>
<evidence type="ECO:0000256" key="11">
    <source>
        <dbReference type="ARBA" id="ARBA00023136"/>
    </source>
</evidence>
<dbReference type="SUPFAM" id="SSF47384">
    <property type="entry name" value="Homodimeric domain of signal transducing histidine kinase"/>
    <property type="match status" value="1"/>
</dbReference>